<dbReference type="PATRIC" id="fig|1330330.3.peg.565"/>
<evidence type="ECO:0000259" key="3">
    <source>
        <dbReference type="Pfam" id="PF01712"/>
    </source>
</evidence>
<dbReference type="InterPro" id="IPR031314">
    <property type="entry name" value="DNK_dom"/>
</dbReference>
<proteinExistence type="predicted"/>
<dbReference type="GO" id="GO:0005737">
    <property type="term" value="C:cytoplasm"/>
    <property type="evidence" value="ECO:0007669"/>
    <property type="project" value="TreeGrafter"/>
</dbReference>
<dbReference type="AlphaFoldDB" id="A0A0G2Z5N4"/>
<dbReference type="InterPro" id="IPR027417">
    <property type="entry name" value="P-loop_NTPase"/>
</dbReference>
<keyword evidence="2" id="KW-0067">ATP-binding</keyword>
<name>A0A0G2Z5N4_9BACT</name>
<dbReference type="PANTHER" id="PTHR10513">
    <property type="entry name" value="DEOXYNUCLEOSIDE KINASE"/>
    <property type="match status" value="1"/>
</dbReference>
<dbReference type="CDD" id="cd01673">
    <property type="entry name" value="dNK"/>
    <property type="match status" value="1"/>
</dbReference>
<dbReference type="SUPFAM" id="SSF52540">
    <property type="entry name" value="P-loop containing nucleoside triphosphate hydrolases"/>
    <property type="match status" value="1"/>
</dbReference>
<feature type="binding site" evidence="2">
    <location>
        <begin position="185"/>
        <end position="187"/>
    </location>
    <ligand>
        <name>ATP</name>
        <dbReference type="ChEBI" id="CHEBI:30616"/>
    </ligand>
</feature>
<gene>
    <name evidence="4" type="ORF">IX53_02810</name>
</gene>
<evidence type="ECO:0000256" key="2">
    <source>
        <dbReference type="PIRSR" id="PIRSR000705-3"/>
    </source>
</evidence>
<dbReference type="GO" id="GO:0019136">
    <property type="term" value="F:deoxynucleoside kinase activity"/>
    <property type="evidence" value="ECO:0007669"/>
    <property type="project" value="InterPro"/>
</dbReference>
<dbReference type="PANTHER" id="PTHR10513:SF46">
    <property type="entry name" value="DEOXYGUANOSINE KINASE"/>
    <property type="match status" value="1"/>
</dbReference>
<dbReference type="STRING" id="1330330.IX53_02810"/>
<reference evidence="4 5" key="1">
    <citation type="submission" date="2015-04" db="EMBL/GenBank/DDBJ databases">
        <title>Complete Genome Sequence of Kosmotoga pacifica SLHLJ1.</title>
        <authorList>
            <person name="Jiang L.J."/>
            <person name="Shao Z.Z."/>
            <person name="Jebbar M."/>
        </authorList>
    </citation>
    <scope>NUCLEOTIDE SEQUENCE [LARGE SCALE GENOMIC DNA]</scope>
    <source>
        <strain evidence="4 5">SLHLJ1</strain>
    </source>
</reference>
<accession>A0A0G2Z5N4</accession>
<feature type="binding site" evidence="2">
    <location>
        <begin position="15"/>
        <end position="23"/>
    </location>
    <ligand>
        <name>ATP</name>
        <dbReference type="ChEBI" id="CHEBI:30616"/>
    </ligand>
</feature>
<keyword evidence="5" id="KW-1185">Reference proteome</keyword>
<evidence type="ECO:0000313" key="5">
    <source>
        <dbReference type="Proteomes" id="UP000035159"/>
    </source>
</evidence>
<dbReference type="InterPro" id="IPR002624">
    <property type="entry name" value="DCK/DGK"/>
</dbReference>
<dbReference type="InterPro" id="IPR050566">
    <property type="entry name" value="Deoxyribonucleoside_kinase"/>
</dbReference>
<dbReference type="Pfam" id="PF01712">
    <property type="entry name" value="dNK"/>
    <property type="match status" value="1"/>
</dbReference>
<evidence type="ECO:0000256" key="1">
    <source>
        <dbReference type="PIRSR" id="PIRSR000705-1"/>
    </source>
</evidence>
<keyword evidence="4" id="KW-0418">Kinase</keyword>
<dbReference type="Proteomes" id="UP000035159">
    <property type="component" value="Chromosome"/>
</dbReference>
<dbReference type="Gene3D" id="3.40.50.300">
    <property type="entry name" value="P-loop containing nucleotide triphosphate hydrolases"/>
    <property type="match status" value="1"/>
</dbReference>
<dbReference type="KEGG" id="kpf:IX53_02810"/>
<dbReference type="GO" id="GO:0005524">
    <property type="term" value="F:ATP binding"/>
    <property type="evidence" value="ECO:0007669"/>
    <property type="project" value="UniProtKB-KW"/>
</dbReference>
<feature type="domain" description="Deoxynucleoside kinase" evidence="3">
    <location>
        <begin position="11"/>
        <end position="202"/>
    </location>
</feature>
<dbReference type="EMBL" id="CP011232">
    <property type="protein sequence ID" value="AKI96925.1"/>
    <property type="molecule type" value="Genomic_DNA"/>
</dbReference>
<protein>
    <submittedName>
        <fullName evidence="4">Deoxyadenosine kinase</fullName>
    </submittedName>
</protein>
<keyword evidence="4" id="KW-0808">Transferase</keyword>
<organism evidence="4 5">
    <name type="scientific">Kosmotoga pacifica</name>
    <dbReference type="NCBI Taxonomy" id="1330330"/>
    <lineage>
        <taxon>Bacteria</taxon>
        <taxon>Thermotogati</taxon>
        <taxon>Thermotogota</taxon>
        <taxon>Thermotogae</taxon>
        <taxon>Kosmotogales</taxon>
        <taxon>Kosmotogaceae</taxon>
        <taxon>Kosmotoga</taxon>
    </lineage>
</organism>
<dbReference type="OrthoDB" id="9776634at2"/>
<keyword evidence="2" id="KW-0547">Nucleotide-binding</keyword>
<feature type="binding site" evidence="2">
    <location>
        <begin position="141"/>
        <end position="145"/>
    </location>
    <ligand>
        <name>ATP</name>
        <dbReference type="ChEBI" id="CHEBI:30616"/>
    </ligand>
</feature>
<sequence>MMLTKLTGKYLAVEGVIGVGKTTLVRYLSRRYFLPTVLEVVEENPFLEKFYEDMDRWAFQTQLFFLLSRFNQQTELAKKLKEGAGAVSDYIFEKDHLFASLTLKDDQKMLYEKIFNLLREQVPKPELIIYLYASVDVLMSRITLRDRSFERSMDRNYIELLADAYENFFEKFNDVPVLKIDTTDLDFVKNEQDLKFIFEQIERRFQS</sequence>
<feature type="active site" description="Proton acceptor" evidence="1">
    <location>
        <position position="89"/>
    </location>
</feature>
<evidence type="ECO:0000313" key="4">
    <source>
        <dbReference type="EMBL" id="AKI96925.1"/>
    </source>
</evidence>
<dbReference type="PIRSF" id="PIRSF000705">
    <property type="entry name" value="DNK"/>
    <property type="match status" value="1"/>
</dbReference>